<feature type="chain" id="PRO_5047199248" evidence="1">
    <location>
        <begin position="19"/>
        <end position="128"/>
    </location>
</feature>
<comment type="caution">
    <text evidence="2">The sequence shown here is derived from an EMBL/GenBank/DDBJ whole genome shotgun (WGS) entry which is preliminary data.</text>
</comment>
<feature type="signal peptide" evidence="1">
    <location>
        <begin position="1"/>
        <end position="18"/>
    </location>
</feature>
<dbReference type="Proteomes" id="UP001159405">
    <property type="component" value="Unassembled WGS sequence"/>
</dbReference>
<protein>
    <submittedName>
        <fullName evidence="2">Uncharacterized protein</fullName>
    </submittedName>
</protein>
<accession>A0ABN8NCJ8</accession>
<name>A0ABN8NCJ8_9CNID</name>
<sequence>MMAKIVIVLTLLVVITEARFLDRERDIFQDTSKRSCSLGETRCSNDSECLSLCRDRTVICNFMRRCNYSSPFDINLRNKPCYSIGLFKKRCKSNDDCLCNERNGLVCEDKECVEPRRTNKMIVWRHRL</sequence>
<reference evidence="2 3" key="1">
    <citation type="submission" date="2022-05" db="EMBL/GenBank/DDBJ databases">
        <authorList>
            <consortium name="Genoscope - CEA"/>
            <person name="William W."/>
        </authorList>
    </citation>
    <scope>NUCLEOTIDE SEQUENCE [LARGE SCALE GENOMIC DNA]</scope>
</reference>
<proteinExistence type="predicted"/>
<dbReference type="EMBL" id="CALNXK010000016">
    <property type="protein sequence ID" value="CAH3104077.1"/>
    <property type="molecule type" value="Genomic_DNA"/>
</dbReference>
<gene>
    <name evidence="2" type="ORF">PLOB_00011143</name>
</gene>
<evidence type="ECO:0000313" key="3">
    <source>
        <dbReference type="Proteomes" id="UP001159405"/>
    </source>
</evidence>
<evidence type="ECO:0000256" key="1">
    <source>
        <dbReference type="SAM" id="SignalP"/>
    </source>
</evidence>
<evidence type="ECO:0000313" key="2">
    <source>
        <dbReference type="EMBL" id="CAH3104077.1"/>
    </source>
</evidence>
<keyword evidence="3" id="KW-1185">Reference proteome</keyword>
<organism evidence="2 3">
    <name type="scientific">Porites lobata</name>
    <dbReference type="NCBI Taxonomy" id="104759"/>
    <lineage>
        <taxon>Eukaryota</taxon>
        <taxon>Metazoa</taxon>
        <taxon>Cnidaria</taxon>
        <taxon>Anthozoa</taxon>
        <taxon>Hexacorallia</taxon>
        <taxon>Scleractinia</taxon>
        <taxon>Fungiina</taxon>
        <taxon>Poritidae</taxon>
        <taxon>Porites</taxon>
    </lineage>
</organism>
<keyword evidence="1" id="KW-0732">Signal</keyword>